<evidence type="ECO:0000259" key="10">
    <source>
        <dbReference type="PROSITE" id="PS51843"/>
    </source>
</evidence>
<evidence type="ECO:0000256" key="3">
    <source>
        <dbReference type="ARBA" id="ARBA00022833"/>
    </source>
</evidence>
<organism evidence="11 12">
    <name type="scientific">Bagarius yarrelli</name>
    <name type="common">Goonch</name>
    <name type="synonym">Bagrus yarrelli</name>
    <dbReference type="NCBI Taxonomy" id="175774"/>
    <lineage>
        <taxon>Eukaryota</taxon>
        <taxon>Metazoa</taxon>
        <taxon>Chordata</taxon>
        <taxon>Craniata</taxon>
        <taxon>Vertebrata</taxon>
        <taxon>Euteleostomi</taxon>
        <taxon>Actinopterygii</taxon>
        <taxon>Neopterygii</taxon>
        <taxon>Teleostei</taxon>
        <taxon>Ostariophysi</taxon>
        <taxon>Siluriformes</taxon>
        <taxon>Sisoridae</taxon>
        <taxon>Sisorinae</taxon>
        <taxon>Bagarius</taxon>
    </lineage>
</organism>
<comment type="caution">
    <text evidence="11">The sequence shown here is derived from an EMBL/GenBank/DDBJ whole genome shotgun (WGS) entry which is preliminary data.</text>
</comment>
<dbReference type="GO" id="GO:0030154">
    <property type="term" value="P:cell differentiation"/>
    <property type="evidence" value="ECO:0007669"/>
    <property type="project" value="TreeGrafter"/>
</dbReference>
<dbReference type="Gene3D" id="1.10.565.10">
    <property type="entry name" value="Retinoid X Receptor"/>
    <property type="match status" value="1"/>
</dbReference>
<dbReference type="InterPro" id="IPR001723">
    <property type="entry name" value="Nuclear_hrmn_rcpt"/>
</dbReference>
<sequence length="422" mass="48855">MSSESSAEPVEARTNPVRSTNTRGYTVLRSFSKSERKIKRVIEFCPLKRLHSVRWCLRAFSAEPCQLEPGAIASEQRKRYSPRRRANRNARSVQCHVAEKNREETGVFWRMNEELKHSFPTSFGFFGEHTLRERGKMITEFHTHTHQLEPGSERQREICRNLHESYIKHFPMTRSKSRAILSGKDPQNTVFVIYDMKSLMVGEEILRQKQSCVSGPVPCAELELSVFRRVTYGSAECVRRLTLFAKSIPGFMELELSDQITMLKYSALEVNIIRLSHLSNQDGVLLGDSCVFMTREFLKSLRKPFCDMMEIKFDFLTKFRALELEDCDLALFITALILCEDRPGLLNPKAIEVLQDDVLQALELQLKILHPDAPHLFAKLLHKMTDLRPLVAQHVRNIHLLKQNELDLCLHPLLLEIMQDLY</sequence>
<dbReference type="Pfam" id="PF00104">
    <property type="entry name" value="Hormone_recep"/>
    <property type="match status" value="1"/>
</dbReference>
<evidence type="ECO:0000256" key="7">
    <source>
        <dbReference type="ARBA" id="ARBA00023170"/>
    </source>
</evidence>
<dbReference type="SMART" id="SM00430">
    <property type="entry name" value="HOLI"/>
    <property type="match status" value="1"/>
</dbReference>
<keyword evidence="1" id="KW-0479">Metal-binding</keyword>
<dbReference type="PANTHER" id="PTHR24082">
    <property type="entry name" value="NUCLEAR HORMONE RECEPTOR"/>
    <property type="match status" value="1"/>
</dbReference>
<dbReference type="InterPro" id="IPR000536">
    <property type="entry name" value="Nucl_hrmn_rcpt_lig-bd"/>
</dbReference>
<evidence type="ECO:0000256" key="9">
    <source>
        <dbReference type="SAM" id="MobiDB-lite"/>
    </source>
</evidence>
<dbReference type="InterPro" id="IPR050234">
    <property type="entry name" value="Nuclear_hormone_rcpt_NR1"/>
</dbReference>
<dbReference type="PRINTS" id="PR00398">
    <property type="entry name" value="STRDHORMONER"/>
</dbReference>
<keyword evidence="6" id="KW-0804">Transcription</keyword>
<keyword evidence="8" id="KW-0539">Nucleus</keyword>
<dbReference type="OrthoDB" id="7634782at2759"/>
<dbReference type="GO" id="GO:0050728">
    <property type="term" value="P:negative regulation of inflammatory response"/>
    <property type="evidence" value="ECO:0007669"/>
    <property type="project" value="TreeGrafter"/>
</dbReference>
<feature type="region of interest" description="Disordered" evidence="9">
    <location>
        <begin position="1"/>
        <end position="21"/>
    </location>
</feature>
<evidence type="ECO:0000256" key="5">
    <source>
        <dbReference type="ARBA" id="ARBA00023125"/>
    </source>
</evidence>
<keyword evidence="5" id="KW-0238">DNA-binding</keyword>
<dbReference type="PROSITE" id="PS51843">
    <property type="entry name" value="NR_LBD"/>
    <property type="match status" value="1"/>
</dbReference>
<dbReference type="GO" id="GO:0009755">
    <property type="term" value="P:hormone-mediated signaling pathway"/>
    <property type="evidence" value="ECO:0007669"/>
    <property type="project" value="TreeGrafter"/>
</dbReference>
<dbReference type="GO" id="GO:0005634">
    <property type="term" value="C:nucleus"/>
    <property type="evidence" value="ECO:0007669"/>
    <property type="project" value="InterPro"/>
</dbReference>
<dbReference type="GO" id="GO:0001227">
    <property type="term" value="F:DNA-binding transcription repressor activity, RNA polymerase II-specific"/>
    <property type="evidence" value="ECO:0007669"/>
    <property type="project" value="TreeGrafter"/>
</dbReference>
<dbReference type="PANTHER" id="PTHR24082:SF497">
    <property type="entry name" value="PEROXISOME PROLIFERATOR-ACTIVATED RECEPTOR GAMMA-LIKE"/>
    <property type="match status" value="1"/>
</dbReference>
<evidence type="ECO:0000256" key="1">
    <source>
        <dbReference type="ARBA" id="ARBA00022723"/>
    </source>
</evidence>
<keyword evidence="12" id="KW-1185">Reference proteome</keyword>
<dbReference type="GO" id="GO:0045923">
    <property type="term" value="P:positive regulation of fatty acid metabolic process"/>
    <property type="evidence" value="ECO:0007669"/>
    <property type="project" value="TreeGrafter"/>
</dbReference>
<dbReference type="GO" id="GO:0045944">
    <property type="term" value="P:positive regulation of transcription by RNA polymerase II"/>
    <property type="evidence" value="ECO:0007669"/>
    <property type="project" value="TreeGrafter"/>
</dbReference>
<dbReference type="InterPro" id="IPR035500">
    <property type="entry name" value="NHR-like_dom_sf"/>
</dbReference>
<dbReference type="GO" id="GO:0010887">
    <property type="term" value="P:negative regulation of cholesterol storage"/>
    <property type="evidence" value="ECO:0007669"/>
    <property type="project" value="TreeGrafter"/>
</dbReference>
<proteinExistence type="predicted"/>
<dbReference type="PRINTS" id="PR01288">
    <property type="entry name" value="PROXISOMEPAR"/>
</dbReference>
<keyword evidence="2" id="KW-0863">Zinc-finger</keyword>
<protein>
    <submittedName>
        <fullName evidence="11">Peroxisome proliferator-activated receptor gamma</fullName>
    </submittedName>
</protein>
<dbReference type="GO" id="GO:0000978">
    <property type="term" value="F:RNA polymerase II cis-regulatory region sequence-specific DNA binding"/>
    <property type="evidence" value="ECO:0007669"/>
    <property type="project" value="TreeGrafter"/>
</dbReference>
<feature type="domain" description="NR LBD" evidence="10">
    <location>
        <begin position="154"/>
        <end position="420"/>
    </location>
</feature>
<evidence type="ECO:0000256" key="8">
    <source>
        <dbReference type="ARBA" id="ARBA00023242"/>
    </source>
</evidence>
<dbReference type="AlphaFoldDB" id="A0A556VX51"/>
<dbReference type="EMBL" id="VCAZ01000407">
    <property type="protein sequence ID" value="TUN98263.1"/>
    <property type="molecule type" value="Genomic_DNA"/>
</dbReference>
<evidence type="ECO:0000256" key="6">
    <source>
        <dbReference type="ARBA" id="ARBA00023163"/>
    </source>
</evidence>
<gene>
    <name evidence="11" type="ORF">Baya_16976</name>
</gene>
<dbReference type="Proteomes" id="UP000319801">
    <property type="component" value="Unassembled WGS sequence"/>
</dbReference>
<dbReference type="SUPFAM" id="SSF48508">
    <property type="entry name" value="Nuclear receptor ligand-binding domain"/>
    <property type="match status" value="1"/>
</dbReference>
<accession>A0A556VX51</accession>
<evidence type="ECO:0000313" key="11">
    <source>
        <dbReference type="EMBL" id="TUN98263.1"/>
    </source>
</evidence>
<name>A0A556VX51_BAGYA</name>
<dbReference type="GO" id="GO:0004879">
    <property type="term" value="F:nuclear receptor activity"/>
    <property type="evidence" value="ECO:0007669"/>
    <property type="project" value="InterPro"/>
</dbReference>
<keyword evidence="7 11" id="KW-0675">Receptor</keyword>
<evidence type="ECO:0000256" key="4">
    <source>
        <dbReference type="ARBA" id="ARBA00023015"/>
    </source>
</evidence>
<evidence type="ECO:0000256" key="2">
    <source>
        <dbReference type="ARBA" id="ARBA00022771"/>
    </source>
</evidence>
<dbReference type="GO" id="GO:0008270">
    <property type="term" value="F:zinc ion binding"/>
    <property type="evidence" value="ECO:0007669"/>
    <property type="project" value="UniProtKB-KW"/>
</dbReference>
<keyword evidence="3" id="KW-0862">Zinc</keyword>
<keyword evidence="4" id="KW-0805">Transcription regulation</keyword>
<reference evidence="11 12" key="1">
    <citation type="journal article" date="2019" name="Genome Biol. Evol.">
        <title>Whole-Genome Sequencing of the Giant Devil Catfish, Bagarius yarrelli.</title>
        <authorList>
            <person name="Jiang W."/>
            <person name="Lv Y."/>
            <person name="Cheng L."/>
            <person name="Yang K."/>
            <person name="Chao B."/>
            <person name="Wang X."/>
            <person name="Li Y."/>
            <person name="Pan X."/>
            <person name="You X."/>
            <person name="Zhang Y."/>
            <person name="Yang J."/>
            <person name="Li J."/>
            <person name="Zhang X."/>
            <person name="Liu S."/>
            <person name="Sun C."/>
            <person name="Yang J."/>
            <person name="Shi Q."/>
        </authorList>
    </citation>
    <scope>NUCLEOTIDE SEQUENCE [LARGE SCALE GENOMIC DNA]</scope>
    <source>
        <strain evidence="11">JWS20170419001</strain>
        <tissue evidence="11">Muscle</tissue>
    </source>
</reference>
<dbReference type="InterPro" id="IPR003074">
    <property type="entry name" value="1Cnucl_rcpt"/>
</dbReference>
<dbReference type="GO" id="GO:0006631">
    <property type="term" value="P:fatty acid metabolic process"/>
    <property type="evidence" value="ECO:0007669"/>
    <property type="project" value="TreeGrafter"/>
</dbReference>
<evidence type="ECO:0000313" key="12">
    <source>
        <dbReference type="Proteomes" id="UP000319801"/>
    </source>
</evidence>